<keyword evidence="13" id="KW-1185">Reference proteome</keyword>
<proteinExistence type="inferred from homology"/>
<evidence type="ECO:0000313" key="13">
    <source>
        <dbReference type="Proteomes" id="UP001610334"/>
    </source>
</evidence>
<comment type="subunit">
    <text evidence="4">Component of the SCF(sconB) E3 ubiquitin ligase complex.</text>
</comment>
<reference evidence="12 13" key="1">
    <citation type="submission" date="2024-07" db="EMBL/GenBank/DDBJ databases">
        <title>Section-level genome sequencing and comparative genomics of Aspergillus sections Usti and Cavernicolus.</title>
        <authorList>
            <consortium name="Lawrence Berkeley National Laboratory"/>
            <person name="Nybo J.L."/>
            <person name="Vesth T.C."/>
            <person name="Theobald S."/>
            <person name="Frisvad J.C."/>
            <person name="Larsen T.O."/>
            <person name="Kjaerboelling I."/>
            <person name="Rothschild-Mancinelli K."/>
            <person name="Lyhne E.K."/>
            <person name="Kogle M.E."/>
            <person name="Barry K."/>
            <person name="Clum A."/>
            <person name="Na H."/>
            <person name="Ledsgaard L."/>
            <person name="Lin J."/>
            <person name="Lipzen A."/>
            <person name="Kuo A."/>
            <person name="Riley R."/>
            <person name="Mondo S."/>
            <person name="Labutti K."/>
            <person name="Haridas S."/>
            <person name="Pangalinan J."/>
            <person name="Salamov A.A."/>
            <person name="Simmons B.A."/>
            <person name="Magnuson J.K."/>
            <person name="Chen J."/>
            <person name="Drula E."/>
            <person name="Henrissat B."/>
            <person name="Wiebenga A."/>
            <person name="Lubbers R.J."/>
            <person name="Gomes A.C."/>
            <person name="Makela M.R."/>
            <person name="Stajich J."/>
            <person name="Grigoriev I.V."/>
            <person name="Mortensen U.H."/>
            <person name="De Vries R.P."/>
            <person name="Baker S.E."/>
            <person name="Andersen M.R."/>
        </authorList>
    </citation>
    <scope>NUCLEOTIDE SEQUENCE [LARGE SCALE GENOMIC DNA]</scope>
    <source>
        <strain evidence="12 13">CBS 588.65</strain>
    </source>
</reference>
<feature type="repeat" description="WD" evidence="9">
    <location>
        <begin position="434"/>
        <end position="469"/>
    </location>
</feature>
<name>A0ABR4H2I7_9EURO</name>
<dbReference type="Gene3D" id="1.20.1280.50">
    <property type="match status" value="1"/>
</dbReference>
<dbReference type="SMART" id="SM00256">
    <property type="entry name" value="FBOX"/>
    <property type="match status" value="1"/>
</dbReference>
<comment type="caution">
    <text evidence="12">The sequence shown here is derived from an EMBL/GenBank/DDBJ whole genome shotgun (WGS) entry which is preliminary data.</text>
</comment>
<keyword evidence="9" id="KW-0853">WD repeat</keyword>
<evidence type="ECO:0000256" key="4">
    <source>
        <dbReference type="ARBA" id="ARBA00011725"/>
    </source>
</evidence>
<evidence type="ECO:0000256" key="10">
    <source>
        <dbReference type="SAM" id="MobiDB-lite"/>
    </source>
</evidence>
<dbReference type="PROSITE" id="PS50082">
    <property type="entry name" value="WD_REPEATS_2"/>
    <property type="match status" value="1"/>
</dbReference>
<dbReference type="InterPro" id="IPR001810">
    <property type="entry name" value="F-box_dom"/>
</dbReference>
<keyword evidence="6" id="KW-0833">Ubl conjugation pathway</keyword>
<dbReference type="InterPro" id="IPR036322">
    <property type="entry name" value="WD40_repeat_dom_sf"/>
</dbReference>
<dbReference type="Gene3D" id="2.130.10.10">
    <property type="entry name" value="YVTN repeat-like/Quinoprotein amine dehydrogenase"/>
    <property type="match status" value="1"/>
</dbReference>
<evidence type="ECO:0000256" key="2">
    <source>
        <dbReference type="ARBA" id="ARBA00004906"/>
    </source>
</evidence>
<evidence type="ECO:0000256" key="9">
    <source>
        <dbReference type="PROSITE-ProRule" id="PRU00221"/>
    </source>
</evidence>
<evidence type="ECO:0000256" key="7">
    <source>
        <dbReference type="ARBA" id="ARBA00030034"/>
    </source>
</evidence>
<evidence type="ECO:0000256" key="3">
    <source>
        <dbReference type="ARBA" id="ARBA00007968"/>
    </source>
</evidence>
<dbReference type="PROSITE" id="PS50294">
    <property type="entry name" value="WD_REPEATS_REGION"/>
    <property type="match status" value="1"/>
</dbReference>
<evidence type="ECO:0000259" key="11">
    <source>
        <dbReference type="PROSITE" id="PS50181"/>
    </source>
</evidence>
<feature type="domain" description="F-box" evidence="11">
    <location>
        <begin position="28"/>
        <end position="74"/>
    </location>
</feature>
<dbReference type="InterPro" id="IPR015943">
    <property type="entry name" value="WD40/YVTN_repeat-like_dom_sf"/>
</dbReference>
<sequence>MPKRRNDDEPSNTGPTKRLRTTEARTSPDRLSSLSNEVLLHILSFLPIPSLITCQRLSRRFHALAGDSELWKRQYFSRWVRPRARRLAIARRTSFPLSKTEYTPRVSTWLDHGHLDRSERITNWKRQYHLRHNWSKGICRVTQVEIPQPPRPPMLATLCAGFVFTADSQTGLRAWLAEKPEVCKAELSFSDLPSSSAPTALTATCGLETNCIEVMVGFDDGRLGVFKMDMMRLRLNLRFSSKSAQGAITAIASSYPYLMVVSELMVLSLYRLPLTIDSLSRPDDPAHLIASLKADNMLSPMSLSIRLSGSDVVASVVYSFYHLGCGWSLGIQELRFDATGRQLSSRLTTTVDTQYGDMKLHLPSSKNGQSSTPLRSITHSHAIPLKPAILHQDPPTSVSYSHPYLLTSHADNTLTVYLVVSNSDYLFVKGGRRLWGHTSSVSAVQVSDRGKAVSVSSQGDEVRIWELESLISSFGTRKVSQGENSIKVETYRQSRLLDDAPNKQAQARGCIGFDDERLLLLRERAHGAQFLEFYDFT</sequence>
<evidence type="ECO:0000256" key="5">
    <source>
        <dbReference type="ARBA" id="ARBA00015819"/>
    </source>
</evidence>
<protein>
    <recommendedName>
        <fullName evidence="5">Probable E3 ubiquitin ligase complex SCF subunit sconB</fullName>
    </recommendedName>
    <alternativeName>
        <fullName evidence="8">Sulfur controller B</fullName>
    </alternativeName>
    <alternativeName>
        <fullName evidence="7">Sulfur metabolite repression control protein B</fullName>
    </alternativeName>
</protein>
<evidence type="ECO:0000256" key="1">
    <source>
        <dbReference type="ARBA" id="ARBA00002730"/>
    </source>
</evidence>
<feature type="region of interest" description="Disordered" evidence="10">
    <location>
        <begin position="1"/>
        <end position="29"/>
    </location>
</feature>
<dbReference type="InterPro" id="IPR052121">
    <property type="entry name" value="F-box_SCF_Substrate_Recog"/>
</dbReference>
<dbReference type="PANTHER" id="PTHR46550">
    <property type="entry name" value="F-BOX ONLY PROTEIN 3"/>
    <property type="match status" value="1"/>
</dbReference>
<evidence type="ECO:0000313" key="12">
    <source>
        <dbReference type="EMBL" id="KAL2809520.1"/>
    </source>
</evidence>
<gene>
    <name evidence="12" type="ORF">BJX63DRAFT_353132</name>
</gene>
<dbReference type="Pfam" id="PF25499">
    <property type="entry name" value="Beta-prop_pof12"/>
    <property type="match status" value="1"/>
</dbReference>
<dbReference type="EMBL" id="JBFXLT010000087">
    <property type="protein sequence ID" value="KAL2809520.1"/>
    <property type="molecule type" value="Genomic_DNA"/>
</dbReference>
<dbReference type="SUPFAM" id="SSF81383">
    <property type="entry name" value="F-box domain"/>
    <property type="match status" value="1"/>
</dbReference>
<dbReference type="Pfam" id="PF12937">
    <property type="entry name" value="F-box-like"/>
    <property type="match status" value="1"/>
</dbReference>
<comment type="function">
    <text evidence="1">Component of the SCF(sconB) E3 ubiquitin ligase complex involved in the regulation of sulfur metabolite repression, probably by mediating the inactivation or degradation of the metR transcription factor.</text>
</comment>
<dbReference type="InterPro" id="IPR001680">
    <property type="entry name" value="WD40_rpt"/>
</dbReference>
<organism evidence="12 13">
    <name type="scientific">Aspergillus granulosus</name>
    <dbReference type="NCBI Taxonomy" id="176169"/>
    <lineage>
        <taxon>Eukaryota</taxon>
        <taxon>Fungi</taxon>
        <taxon>Dikarya</taxon>
        <taxon>Ascomycota</taxon>
        <taxon>Pezizomycotina</taxon>
        <taxon>Eurotiomycetes</taxon>
        <taxon>Eurotiomycetidae</taxon>
        <taxon>Eurotiales</taxon>
        <taxon>Aspergillaceae</taxon>
        <taxon>Aspergillus</taxon>
        <taxon>Aspergillus subgen. Nidulantes</taxon>
    </lineage>
</organism>
<dbReference type="SUPFAM" id="SSF50978">
    <property type="entry name" value="WD40 repeat-like"/>
    <property type="match status" value="1"/>
</dbReference>
<dbReference type="PROSITE" id="PS50181">
    <property type="entry name" value="FBOX"/>
    <property type="match status" value="1"/>
</dbReference>
<dbReference type="Proteomes" id="UP001610334">
    <property type="component" value="Unassembled WGS sequence"/>
</dbReference>
<accession>A0ABR4H2I7</accession>
<comment type="pathway">
    <text evidence="2">Protein modification; protein ubiquitination.</text>
</comment>
<dbReference type="InterPro" id="IPR036047">
    <property type="entry name" value="F-box-like_dom_sf"/>
</dbReference>
<evidence type="ECO:0000256" key="8">
    <source>
        <dbReference type="ARBA" id="ARBA00032113"/>
    </source>
</evidence>
<evidence type="ECO:0000256" key="6">
    <source>
        <dbReference type="ARBA" id="ARBA00022786"/>
    </source>
</evidence>
<dbReference type="PANTHER" id="PTHR46550:SF1">
    <property type="entry name" value="F-BOX PROTEIN 3"/>
    <property type="match status" value="1"/>
</dbReference>
<comment type="similarity">
    <text evidence="3">Belongs to the WD repeat MET30/SCONB/SCON-2 family.</text>
</comment>